<protein>
    <submittedName>
        <fullName evidence="6">Uncharacterized protein</fullName>
    </submittedName>
</protein>
<evidence type="ECO:0000256" key="5">
    <source>
        <dbReference type="SAM" id="MobiDB-lite"/>
    </source>
</evidence>
<dbReference type="AlphaFoldDB" id="A0A914A3M2"/>
<sequence length="588" mass="62311">MVVCNINDTGVTSQEPTTPSTGTDVLSDSAIRSNFTSLGVANCSLSDDIIAALANQLPGSLPNLSELDLTGNGAVTADALPFLMSLIGASDHASGLQTLRLGSLSTNSLPSIIQGSTVTWGNLKSLDLRRVKMTPVEVGSLGALCTRPSGLVDLCLDGLKLSRSDALEKLLGSGSLCSIESLSLAGCALQDSDLAPITAAVTEGLAIRSLKLSANRITDTGAGSLMEAFVARGAECPLAELNLANNQIRDGCAETVSKLISTAPRLHSLLLGHNALSGASLKTILASLCTMDSTSLRVLDLCSQDSQVDESEMEELLSLVAEKLGYRMDEAEGVKRCGTSPLPCHPQGLTINLTGLGGSGETGQALDSLAVKTDYVRVQRPWLALQHSLEISDWLRGSLSSECNDDSDCGQCSLTSVEWCQVLGLPKDPSLPSWLQVSEHRSRAVYLTGLSGGVSAGKLEGDLESEADCLVKEVCIMKDFIVRQPNGIAWVLMADDSSVQKALEFFHEGKALMFSQPYVISQVKLSVIASDSKEEDLTKARVDLEARAQEAARENAEHRALLASSYQASQERHEYAKANPAYADGRIW</sequence>
<dbReference type="Proteomes" id="UP000887568">
    <property type="component" value="Unplaced"/>
</dbReference>
<proteinExistence type="predicted"/>
<evidence type="ECO:0000256" key="1">
    <source>
        <dbReference type="ARBA" id="ARBA00022468"/>
    </source>
</evidence>
<dbReference type="EnsemblMetazoa" id="XM_038202510.1">
    <property type="protein sequence ID" value="XP_038058438.1"/>
    <property type="gene ID" value="LOC119729769"/>
</dbReference>
<dbReference type="PANTHER" id="PTHR24113">
    <property type="entry name" value="RAN GTPASE-ACTIVATING PROTEIN 1"/>
    <property type="match status" value="1"/>
</dbReference>
<dbReference type="SUPFAM" id="SSF52047">
    <property type="entry name" value="RNI-like"/>
    <property type="match status" value="1"/>
</dbReference>
<evidence type="ECO:0000256" key="4">
    <source>
        <dbReference type="SAM" id="Coils"/>
    </source>
</evidence>
<dbReference type="GO" id="GO:0048471">
    <property type="term" value="C:perinuclear region of cytoplasm"/>
    <property type="evidence" value="ECO:0007669"/>
    <property type="project" value="TreeGrafter"/>
</dbReference>
<name>A0A914A3M2_PATMI</name>
<dbReference type="GO" id="GO:0031267">
    <property type="term" value="F:small GTPase binding"/>
    <property type="evidence" value="ECO:0007669"/>
    <property type="project" value="TreeGrafter"/>
</dbReference>
<dbReference type="Gene3D" id="3.80.10.10">
    <property type="entry name" value="Ribonuclease Inhibitor"/>
    <property type="match status" value="3"/>
</dbReference>
<evidence type="ECO:0000313" key="7">
    <source>
        <dbReference type="Proteomes" id="UP000887568"/>
    </source>
</evidence>
<feature type="coiled-coil region" evidence="4">
    <location>
        <begin position="534"/>
        <end position="561"/>
    </location>
</feature>
<evidence type="ECO:0000256" key="3">
    <source>
        <dbReference type="ARBA" id="ARBA00022737"/>
    </source>
</evidence>
<evidence type="ECO:0000313" key="6">
    <source>
        <dbReference type="EnsemblMetazoa" id="XP_038058438.1"/>
    </source>
</evidence>
<dbReference type="GO" id="GO:0005096">
    <property type="term" value="F:GTPase activator activity"/>
    <property type="evidence" value="ECO:0007669"/>
    <property type="project" value="UniProtKB-KW"/>
</dbReference>
<dbReference type="PANTHER" id="PTHR24113:SF12">
    <property type="entry name" value="RAN GTPASE-ACTIVATING PROTEIN 1"/>
    <property type="match status" value="1"/>
</dbReference>
<dbReference type="GeneID" id="119729769"/>
<dbReference type="GO" id="GO:0005829">
    <property type="term" value="C:cytosol"/>
    <property type="evidence" value="ECO:0007669"/>
    <property type="project" value="TreeGrafter"/>
</dbReference>
<dbReference type="InterPro" id="IPR027038">
    <property type="entry name" value="RanGap"/>
</dbReference>
<dbReference type="GO" id="GO:0005634">
    <property type="term" value="C:nucleus"/>
    <property type="evidence" value="ECO:0007669"/>
    <property type="project" value="TreeGrafter"/>
</dbReference>
<keyword evidence="4" id="KW-0175">Coiled coil</keyword>
<evidence type="ECO:0000256" key="2">
    <source>
        <dbReference type="ARBA" id="ARBA00022614"/>
    </source>
</evidence>
<feature type="region of interest" description="Disordered" evidence="5">
    <location>
        <begin position="1"/>
        <end position="23"/>
    </location>
</feature>
<dbReference type="RefSeq" id="XP_038058438.1">
    <property type="nucleotide sequence ID" value="XM_038202510.1"/>
</dbReference>
<accession>A0A914A3M2</accession>
<keyword evidence="3" id="KW-0677">Repeat</keyword>
<keyword evidence="2" id="KW-0433">Leucine-rich repeat</keyword>
<keyword evidence="7" id="KW-1185">Reference proteome</keyword>
<dbReference type="InterPro" id="IPR032675">
    <property type="entry name" value="LRR_dom_sf"/>
</dbReference>
<dbReference type="GO" id="GO:0006913">
    <property type="term" value="P:nucleocytoplasmic transport"/>
    <property type="evidence" value="ECO:0007669"/>
    <property type="project" value="TreeGrafter"/>
</dbReference>
<reference evidence="6" key="1">
    <citation type="submission" date="2022-11" db="UniProtKB">
        <authorList>
            <consortium name="EnsemblMetazoa"/>
        </authorList>
    </citation>
    <scope>IDENTIFICATION</scope>
</reference>
<keyword evidence="1" id="KW-0343">GTPase activation</keyword>
<organism evidence="6 7">
    <name type="scientific">Patiria miniata</name>
    <name type="common">Bat star</name>
    <name type="synonym">Asterina miniata</name>
    <dbReference type="NCBI Taxonomy" id="46514"/>
    <lineage>
        <taxon>Eukaryota</taxon>
        <taxon>Metazoa</taxon>
        <taxon>Echinodermata</taxon>
        <taxon>Eleutherozoa</taxon>
        <taxon>Asterozoa</taxon>
        <taxon>Asteroidea</taxon>
        <taxon>Valvatacea</taxon>
        <taxon>Valvatida</taxon>
        <taxon>Asterinidae</taxon>
        <taxon>Patiria</taxon>
    </lineage>
</organism>
<dbReference type="OrthoDB" id="120976at2759"/>